<organism evidence="1 2">
    <name type="scientific">Brachionus plicatilis</name>
    <name type="common">Marine rotifer</name>
    <name type="synonym">Brachionus muelleri</name>
    <dbReference type="NCBI Taxonomy" id="10195"/>
    <lineage>
        <taxon>Eukaryota</taxon>
        <taxon>Metazoa</taxon>
        <taxon>Spiralia</taxon>
        <taxon>Gnathifera</taxon>
        <taxon>Rotifera</taxon>
        <taxon>Eurotatoria</taxon>
        <taxon>Monogononta</taxon>
        <taxon>Pseudotrocha</taxon>
        <taxon>Ploima</taxon>
        <taxon>Brachionidae</taxon>
        <taxon>Brachionus</taxon>
    </lineage>
</organism>
<dbReference type="EMBL" id="REGN01009234">
    <property type="protein sequence ID" value="RNA01640.1"/>
    <property type="molecule type" value="Genomic_DNA"/>
</dbReference>
<sequence length="67" mass="8180">MKQLFVKGFISLSDCKNTYLVFLNLVLLYKQKKSKKYTIYHGNKILLLFDMFQIFWHHACFKIKRFV</sequence>
<accession>A0A3M7PRE7</accession>
<protein>
    <submittedName>
        <fullName evidence="1">Uncharacterized protein</fullName>
    </submittedName>
</protein>
<proteinExistence type="predicted"/>
<evidence type="ECO:0000313" key="1">
    <source>
        <dbReference type="EMBL" id="RNA01640.1"/>
    </source>
</evidence>
<reference evidence="1 2" key="1">
    <citation type="journal article" date="2018" name="Sci. Rep.">
        <title>Genomic signatures of local adaptation to the degree of environmental predictability in rotifers.</title>
        <authorList>
            <person name="Franch-Gras L."/>
            <person name="Hahn C."/>
            <person name="Garcia-Roger E.M."/>
            <person name="Carmona M.J."/>
            <person name="Serra M."/>
            <person name="Gomez A."/>
        </authorList>
    </citation>
    <scope>NUCLEOTIDE SEQUENCE [LARGE SCALE GENOMIC DNA]</scope>
    <source>
        <strain evidence="1">HYR1</strain>
    </source>
</reference>
<dbReference type="AlphaFoldDB" id="A0A3M7PRE7"/>
<evidence type="ECO:0000313" key="2">
    <source>
        <dbReference type="Proteomes" id="UP000276133"/>
    </source>
</evidence>
<comment type="caution">
    <text evidence="1">The sequence shown here is derived from an EMBL/GenBank/DDBJ whole genome shotgun (WGS) entry which is preliminary data.</text>
</comment>
<name>A0A3M7PRE7_BRAPC</name>
<gene>
    <name evidence="1" type="ORF">BpHYR1_008172</name>
</gene>
<dbReference type="Proteomes" id="UP000276133">
    <property type="component" value="Unassembled WGS sequence"/>
</dbReference>
<keyword evidence="2" id="KW-1185">Reference proteome</keyword>